<evidence type="ECO:0000313" key="10">
    <source>
        <dbReference type="RefSeq" id="XP_026191105.1"/>
    </source>
</evidence>
<dbReference type="GeneID" id="34622076"/>
<dbReference type="GO" id="GO:0046872">
    <property type="term" value="F:metal ion binding"/>
    <property type="evidence" value="ECO:0007669"/>
    <property type="project" value="UniProtKB-KW"/>
</dbReference>
<evidence type="ECO:0000256" key="3">
    <source>
        <dbReference type="ARBA" id="ARBA00012860"/>
    </source>
</evidence>
<reference evidence="10" key="1">
    <citation type="submission" date="2025-08" db="UniProtKB">
        <authorList>
            <consortium name="RefSeq"/>
        </authorList>
    </citation>
    <scope>IDENTIFICATION</scope>
</reference>
<dbReference type="Gene3D" id="3.20.20.140">
    <property type="entry name" value="Metal-dependent hydrolases"/>
    <property type="match status" value="1"/>
</dbReference>
<dbReference type="Proteomes" id="UP000515125">
    <property type="component" value="Unplaced"/>
</dbReference>
<dbReference type="GO" id="GO:0044205">
    <property type="term" value="P:'de novo' UMP biosynthetic process"/>
    <property type="evidence" value="ECO:0007669"/>
    <property type="project" value="UniProtKB-UniPathway"/>
</dbReference>
<dbReference type="PROSITE" id="PS00483">
    <property type="entry name" value="DIHYDROOROTASE_2"/>
    <property type="match status" value="1"/>
</dbReference>
<comment type="similarity">
    <text evidence="2">Belongs to the metallo-dependent hydrolases superfamily. DHOase family. Class II DHOase subfamily.</text>
</comment>
<dbReference type="InterPro" id="IPR006680">
    <property type="entry name" value="Amidohydro-rel"/>
</dbReference>
<dbReference type="RefSeq" id="XP_026191105.1">
    <property type="nucleotide sequence ID" value="XM_026335320.1"/>
</dbReference>
<dbReference type="GO" id="GO:0005737">
    <property type="term" value="C:cytoplasm"/>
    <property type="evidence" value="ECO:0007669"/>
    <property type="project" value="TreeGrafter"/>
</dbReference>
<sequence length="403" mass="43871">MASLPCGSACPGRLVLPMGDDMHTHLRQGKLMEAVTPLIRRGGCNRVVVMPNTIPPIVTCGQALAYREKLLQQDSKVDYLMTLYLSPEVDCKDILENAKKSHVVGVKLYPRGVTTNSDSGVEDLSGFHPVFKTLETCGLTLHIHGEQVGAELLRAEELFLPAFEEIHSKYPDLKIVFEHISTAAAVRAVRGKRNVAATITAHHLRLTIADVLASEEVERHIKEAASGARSFPPTVCCPHNFCKPIAKLQQDRDELLRVVREGDPQFFLGSDSAPHPRHKKEAEPPAAGVFTQPLLLAVSTPLLRMAVPPVQDLACGAAACCPFCAQYLADTLSRAGCLKNLRAFACELVEGEDCVVLDPTPCRVPSVFGEEEGLAEELVPFLAGEELAFSARIVPFTESLLEK</sequence>
<feature type="domain" description="Amidohydrolase-related" evidence="8">
    <location>
        <begin position="94"/>
        <end position="201"/>
    </location>
</feature>
<comment type="pathway">
    <text evidence="1">Pyrimidine metabolism; UMP biosynthesis via de novo pathway; (S)-dihydroorotate from bicarbonate: step 3/3.</text>
</comment>
<keyword evidence="5" id="KW-0378">Hydrolase</keyword>
<name>A0A6P6RVG1_9EIME</name>
<evidence type="ECO:0000313" key="9">
    <source>
        <dbReference type="Proteomes" id="UP000515125"/>
    </source>
</evidence>
<keyword evidence="6" id="KW-0862">Zinc</keyword>
<keyword evidence="7" id="KW-0665">Pyrimidine biosynthesis</keyword>
<dbReference type="Pfam" id="PF04909">
    <property type="entry name" value="Amidohydro_2"/>
    <property type="match status" value="1"/>
</dbReference>
<dbReference type="PANTHER" id="PTHR43137">
    <property type="entry name" value="DIHYDROOROTASE"/>
    <property type="match status" value="1"/>
</dbReference>
<evidence type="ECO:0000256" key="6">
    <source>
        <dbReference type="ARBA" id="ARBA00022833"/>
    </source>
</evidence>
<dbReference type="InterPro" id="IPR004721">
    <property type="entry name" value="DHOdimr"/>
</dbReference>
<proteinExistence type="inferred from homology"/>
<keyword evidence="4" id="KW-0479">Metal-binding</keyword>
<dbReference type="PANTHER" id="PTHR43137:SF1">
    <property type="entry name" value="DIHYDROOROTASE"/>
    <property type="match status" value="1"/>
</dbReference>
<dbReference type="InterPro" id="IPR032466">
    <property type="entry name" value="Metal_Hydrolase"/>
</dbReference>
<dbReference type="HAMAP" id="MF_00219">
    <property type="entry name" value="PyrC_classII"/>
    <property type="match status" value="1"/>
</dbReference>
<evidence type="ECO:0000256" key="2">
    <source>
        <dbReference type="ARBA" id="ARBA00005631"/>
    </source>
</evidence>
<evidence type="ECO:0000256" key="1">
    <source>
        <dbReference type="ARBA" id="ARBA00004880"/>
    </source>
</evidence>
<organism evidence="9 10">
    <name type="scientific">Cyclospora cayetanensis</name>
    <dbReference type="NCBI Taxonomy" id="88456"/>
    <lineage>
        <taxon>Eukaryota</taxon>
        <taxon>Sar</taxon>
        <taxon>Alveolata</taxon>
        <taxon>Apicomplexa</taxon>
        <taxon>Conoidasida</taxon>
        <taxon>Coccidia</taxon>
        <taxon>Eucoccidiorida</taxon>
        <taxon>Eimeriorina</taxon>
        <taxon>Eimeriidae</taxon>
        <taxon>Cyclospora</taxon>
    </lineage>
</organism>
<accession>A0A6P6RVG1</accession>
<evidence type="ECO:0000256" key="4">
    <source>
        <dbReference type="ARBA" id="ARBA00022723"/>
    </source>
</evidence>
<dbReference type="EC" id="3.5.2.3" evidence="3"/>
<gene>
    <name evidence="10" type="primary">LOC34622076</name>
</gene>
<evidence type="ECO:0000256" key="7">
    <source>
        <dbReference type="ARBA" id="ARBA00022975"/>
    </source>
</evidence>
<evidence type="ECO:0000259" key="8">
    <source>
        <dbReference type="Pfam" id="PF04909"/>
    </source>
</evidence>
<dbReference type="GO" id="GO:0004151">
    <property type="term" value="F:dihydroorotase activity"/>
    <property type="evidence" value="ECO:0007669"/>
    <property type="project" value="UniProtKB-EC"/>
</dbReference>
<protein>
    <recommendedName>
        <fullName evidence="3">dihydroorotase</fullName>
        <ecNumber evidence="3">3.5.2.3</ecNumber>
    </recommendedName>
</protein>
<dbReference type="GO" id="GO:0006207">
    <property type="term" value="P:'de novo' pyrimidine nucleobase biosynthetic process"/>
    <property type="evidence" value="ECO:0007669"/>
    <property type="project" value="TreeGrafter"/>
</dbReference>
<dbReference type="UniPathway" id="UPA00070">
    <property type="reaction ID" value="UER00117"/>
</dbReference>
<dbReference type="OrthoDB" id="1670005at2759"/>
<keyword evidence="9" id="KW-1185">Reference proteome</keyword>
<dbReference type="InterPro" id="IPR002195">
    <property type="entry name" value="Dihydroorotase_CS"/>
</dbReference>
<evidence type="ECO:0000256" key="5">
    <source>
        <dbReference type="ARBA" id="ARBA00022801"/>
    </source>
</evidence>
<dbReference type="SUPFAM" id="SSF51556">
    <property type="entry name" value="Metallo-dependent hydrolases"/>
    <property type="match status" value="1"/>
</dbReference>
<dbReference type="AlphaFoldDB" id="A0A6P6RVG1"/>